<dbReference type="Gene3D" id="1.10.510.10">
    <property type="entry name" value="Transferase(Phosphotransferase) domain 1"/>
    <property type="match status" value="1"/>
</dbReference>
<feature type="compositionally biased region" description="Basic and acidic residues" evidence="16">
    <location>
        <begin position="845"/>
        <end position="856"/>
    </location>
</feature>
<dbReference type="InterPro" id="IPR017441">
    <property type="entry name" value="Protein_kinase_ATP_BS"/>
</dbReference>
<dbReference type="InterPro" id="IPR001611">
    <property type="entry name" value="Leu-rich_rpt"/>
</dbReference>
<dbReference type="FunFam" id="3.30.200.20:FF:000394">
    <property type="entry name" value="Leucine-rich repeat receptor-like protein kinase"/>
    <property type="match status" value="1"/>
</dbReference>
<comment type="subcellular location">
    <subcellularLocation>
        <location evidence="1">Membrane</location>
        <topology evidence="1">Single-pass membrane protein</topology>
    </subcellularLocation>
</comment>
<dbReference type="GO" id="GO:0004674">
    <property type="term" value="F:protein serine/threonine kinase activity"/>
    <property type="evidence" value="ECO:0007669"/>
    <property type="project" value="UniProtKB-KW"/>
</dbReference>
<keyword evidence="4" id="KW-0433">Leucine-rich repeat</keyword>
<dbReference type="Proteomes" id="UP001558713">
    <property type="component" value="Unassembled WGS sequence"/>
</dbReference>
<evidence type="ECO:0000256" key="4">
    <source>
        <dbReference type="ARBA" id="ARBA00022614"/>
    </source>
</evidence>
<keyword evidence="12 17" id="KW-1133">Transmembrane helix</keyword>
<feature type="domain" description="Protein kinase" evidence="19">
    <location>
        <begin position="566"/>
        <end position="839"/>
    </location>
</feature>
<evidence type="ECO:0000313" key="20">
    <source>
        <dbReference type="EMBL" id="KAL1221660.1"/>
    </source>
</evidence>
<evidence type="ECO:0000256" key="14">
    <source>
        <dbReference type="ARBA" id="ARBA00023170"/>
    </source>
</evidence>
<name>A0ABD1BWR6_CARAN</name>
<evidence type="ECO:0000256" key="18">
    <source>
        <dbReference type="SAM" id="SignalP"/>
    </source>
</evidence>
<feature type="signal peptide" evidence="18">
    <location>
        <begin position="1"/>
        <end position="24"/>
    </location>
</feature>
<evidence type="ECO:0000256" key="2">
    <source>
        <dbReference type="ARBA" id="ARBA00022527"/>
    </source>
</evidence>
<evidence type="ECO:0000256" key="8">
    <source>
        <dbReference type="ARBA" id="ARBA00022737"/>
    </source>
</evidence>
<feature type="chain" id="PRO_5044823899" evidence="18">
    <location>
        <begin position="25"/>
        <end position="873"/>
    </location>
</feature>
<evidence type="ECO:0000256" key="16">
    <source>
        <dbReference type="SAM" id="MobiDB-lite"/>
    </source>
</evidence>
<evidence type="ECO:0000256" key="17">
    <source>
        <dbReference type="SAM" id="Phobius"/>
    </source>
</evidence>
<evidence type="ECO:0000256" key="13">
    <source>
        <dbReference type="ARBA" id="ARBA00023136"/>
    </source>
</evidence>
<gene>
    <name evidence="20" type="ORF">V5N11_004338</name>
</gene>
<dbReference type="InterPro" id="IPR000719">
    <property type="entry name" value="Prot_kinase_dom"/>
</dbReference>
<feature type="compositionally biased region" description="Polar residues" evidence="16">
    <location>
        <begin position="857"/>
        <end position="866"/>
    </location>
</feature>
<evidence type="ECO:0000256" key="5">
    <source>
        <dbReference type="ARBA" id="ARBA00022679"/>
    </source>
</evidence>
<dbReference type="SUPFAM" id="SSF56112">
    <property type="entry name" value="Protein kinase-like (PK-like)"/>
    <property type="match status" value="1"/>
</dbReference>
<accession>A0ABD1BWR6</accession>
<dbReference type="FunFam" id="1.10.510.10:FF:000146">
    <property type="entry name" value="LRR receptor-like serine/threonine-protein kinase IOS1"/>
    <property type="match status" value="1"/>
</dbReference>
<proteinExistence type="predicted"/>
<protein>
    <submittedName>
        <fullName evidence="20">LRR receptor-like serine/threonine-protein kinase</fullName>
    </submittedName>
</protein>
<keyword evidence="8" id="KW-0677">Repeat</keyword>
<keyword evidence="21" id="KW-1185">Reference proteome</keyword>
<dbReference type="PANTHER" id="PTHR45631">
    <property type="entry name" value="OS07G0107800 PROTEIN-RELATED"/>
    <property type="match status" value="1"/>
</dbReference>
<evidence type="ECO:0000256" key="7">
    <source>
        <dbReference type="ARBA" id="ARBA00022729"/>
    </source>
</evidence>
<dbReference type="SUPFAM" id="SSF52058">
    <property type="entry name" value="L domain-like"/>
    <property type="match status" value="1"/>
</dbReference>
<dbReference type="FunFam" id="3.80.10.10:FF:000129">
    <property type="entry name" value="Leucine-rich repeat receptor-like kinase"/>
    <property type="match status" value="1"/>
</dbReference>
<evidence type="ECO:0000256" key="1">
    <source>
        <dbReference type="ARBA" id="ARBA00004167"/>
    </source>
</evidence>
<evidence type="ECO:0000256" key="12">
    <source>
        <dbReference type="ARBA" id="ARBA00022989"/>
    </source>
</evidence>
<dbReference type="PROSITE" id="PS00107">
    <property type="entry name" value="PROTEIN_KINASE_ATP"/>
    <property type="match status" value="1"/>
</dbReference>
<dbReference type="InterPro" id="IPR032675">
    <property type="entry name" value="LRR_dom_sf"/>
</dbReference>
<evidence type="ECO:0000256" key="3">
    <source>
        <dbReference type="ARBA" id="ARBA00022553"/>
    </source>
</evidence>
<dbReference type="GO" id="GO:0016020">
    <property type="term" value="C:membrane"/>
    <property type="evidence" value="ECO:0007669"/>
    <property type="project" value="UniProtKB-SubCell"/>
</dbReference>
<keyword evidence="7 18" id="KW-0732">Signal</keyword>
<keyword evidence="9 15" id="KW-0547">Nucleotide-binding</keyword>
<evidence type="ECO:0000313" key="21">
    <source>
        <dbReference type="Proteomes" id="UP001558713"/>
    </source>
</evidence>
<evidence type="ECO:0000256" key="15">
    <source>
        <dbReference type="PROSITE-ProRule" id="PRU10141"/>
    </source>
</evidence>
<dbReference type="EMBL" id="JBANAX010000122">
    <property type="protein sequence ID" value="KAL1221660.1"/>
    <property type="molecule type" value="Genomic_DNA"/>
</dbReference>
<keyword evidence="2" id="KW-0723">Serine/threonine-protein kinase</keyword>
<evidence type="ECO:0000256" key="9">
    <source>
        <dbReference type="ARBA" id="ARBA00022741"/>
    </source>
</evidence>
<dbReference type="SMART" id="SM00220">
    <property type="entry name" value="S_TKc"/>
    <property type="match status" value="1"/>
</dbReference>
<reference evidence="20 21" key="1">
    <citation type="submission" date="2024-04" db="EMBL/GenBank/DDBJ databases">
        <title>Genome assembly C_amara_ONT_v2.</title>
        <authorList>
            <person name="Yant L."/>
            <person name="Moore C."/>
            <person name="Slenker M."/>
        </authorList>
    </citation>
    <scope>NUCLEOTIDE SEQUENCE [LARGE SCALE GENOMIC DNA]</scope>
    <source>
        <tissue evidence="20">Leaf</tissue>
    </source>
</reference>
<feature type="transmembrane region" description="Helical" evidence="17">
    <location>
        <begin position="507"/>
        <end position="530"/>
    </location>
</feature>
<dbReference type="InterPro" id="IPR008271">
    <property type="entry name" value="Ser/Thr_kinase_AS"/>
</dbReference>
<feature type="binding site" evidence="15">
    <location>
        <position position="594"/>
    </location>
    <ligand>
        <name>ATP</name>
        <dbReference type="ChEBI" id="CHEBI:30616"/>
    </ligand>
</feature>
<keyword evidence="11 15" id="KW-0067">ATP-binding</keyword>
<evidence type="ECO:0000259" key="19">
    <source>
        <dbReference type="PROSITE" id="PS50011"/>
    </source>
</evidence>
<dbReference type="PROSITE" id="PS50011">
    <property type="entry name" value="PROTEIN_KINASE_DOM"/>
    <property type="match status" value="1"/>
</dbReference>
<organism evidence="20 21">
    <name type="scientific">Cardamine amara subsp. amara</name>
    <dbReference type="NCBI Taxonomy" id="228776"/>
    <lineage>
        <taxon>Eukaryota</taxon>
        <taxon>Viridiplantae</taxon>
        <taxon>Streptophyta</taxon>
        <taxon>Embryophyta</taxon>
        <taxon>Tracheophyta</taxon>
        <taxon>Spermatophyta</taxon>
        <taxon>Magnoliopsida</taxon>
        <taxon>eudicotyledons</taxon>
        <taxon>Gunneridae</taxon>
        <taxon>Pentapetalae</taxon>
        <taxon>rosids</taxon>
        <taxon>malvids</taxon>
        <taxon>Brassicales</taxon>
        <taxon>Brassicaceae</taxon>
        <taxon>Cardamineae</taxon>
        <taxon>Cardamine</taxon>
    </lineage>
</organism>
<keyword evidence="10" id="KW-0418">Kinase</keyword>
<comment type="caution">
    <text evidence="20">The sequence shown here is derived from an EMBL/GenBank/DDBJ whole genome shotgun (WGS) entry which is preliminary data.</text>
</comment>
<sequence length="873" mass="98165">MESRQGILLVLIFASLSIRNLVQAQQDQQGFISLDCGLPTKQSYTEPKSNLKFSSDWEFIKSGKSGSVDPTYGLSEPKQYNVLRYFPVDDGLRNCYNLKVNQGTDYLIRAGFFYGNYDGHNINPKFDMYLGPNLWTTVVSLYKDNYEIIHRPKSNSLQICLLKTGETTPMISTLELRPLRDGIYATQSGSLRLSERSFFQSDSDSDLRYPDDVYDRIWIATSYSDTKQISTSLTVNNSNPFELPQTVLRTAYTPINANRPLEYDDVYLVSSDKFISAYLHFAEIQALQPNDTREFDIFFEENIITPAYSPKMLQIDTIHFNSSSQGYLVKLVKTKRSTLPPILNAVEIYTVMELLHSETNPDDVAALKNIQTTYGLKIISWQGDPCRPEQWKWKGIECSYTNESIPPRVISLDLSTHQLKGSIARSLQNLTELQKLDLSNNSLSGGVPDFLANMKLLLSINLSWNNLTGRIPHALLNREKIGLKLIITQGNPKLCFPDKCKKSNTRFLVPVVASIASVAIVAVIALIFLAKRKRKLKVLPRSPLSKSVILTKKRRFTYSEVEAMTNNFERVLGEGGFGVVYHGSLNDTEHVAVKLLSQSSTQGYKQFKAEVELLLRVHHTNLVCLVGYCNEEDHMALVYEYASNGDLKQHLSGESDGVALNWESRLRITTETAQGLEYLHTGCEPPMIHRDVKTTNILLGENYQAKLADFGLSRSFPIGVETHVSTNVAGTPGYLDPEYYRTNWLSEKSDVYSLGIVLLEMITSQPVIQKSREKPHIAEWVGLMLTKGDIKNIMDPNLNGDYDSGSVWKALELAMSCVNPSSSGRPSMSQVVIELKECLVYENSRKGGKSDMDSRTSLELSTSFTAEVTPDAR</sequence>
<dbReference type="Gene3D" id="3.30.200.20">
    <property type="entry name" value="Phosphorylase Kinase, domain 1"/>
    <property type="match status" value="1"/>
</dbReference>
<dbReference type="GO" id="GO:0005524">
    <property type="term" value="F:ATP binding"/>
    <property type="evidence" value="ECO:0007669"/>
    <property type="project" value="UniProtKB-UniRule"/>
</dbReference>
<keyword evidence="6 17" id="KW-0812">Transmembrane</keyword>
<dbReference type="PANTHER" id="PTHR45631:SF97">
    <property type="entry name" value="LEUCINE-RICH REPEAT PROTEIN KINASE FAMILY PROTEIN"/>
    <property type="match status" value="1"/>
</dbReference>
<dbReference type="Gene3D" id="3.80.10.10">
    <property type="entry name" value="Ribonuclease Inhibitor"/>
    <property type="match status" value="1"/>
</dbReference>
<evidence type="ECO:0000256" key="11">
    <source>
        <dbReference type="ARBA" id="ARBA00022840"/>
    </source>
</evidence>
<dbReference type="InterPro" id="IPR024788">
    <property type="entry name" value="Malectin-like_Carb-bd_dom"/>
</dbReference>
<feature type="region of interest" description="Disordered" evidence="16">
    <location>
        <begin position="845"/>
        <end position="873"/>
    </location>
</feature>
<dbReference type="Pfam" id="PF00560">
    <property type="entry name" value="LRR_1"/>
    <property type="match status" value="1"/>
</dbReference>
<dbReference type="Pfam" id="PF00069">
    <property type="entry name" value="Pkinase"/>
    <property type="match status" value="1"/>
</dbReference>
<dbReference type="AlphaFoldDB" id="A0ABD1BWR6"/>
<evidence type="ECO:0000256" key="6">
    <source>
        <dbReference type="ARBA" id="ARBA00022692"/>
    </source>
</evidence>
<keyword evidence="3" id="KW-0597">Phosphoprotein</keyword>
<keyword evidence="13 17" id="KW-0472">Membrane</keyword>
<evidence type="ECO:0000256" key="10">
    <source>
        <dbReference type="ARBA" id="ARBA00022777"/>
    </source>
</evidence>
<keyword evidence="14" id="KW-0675">Receptor</keyword>
<keyword evidence="5" id="KW-0808">Transferase</keyword>
<dbReference type="CDD" id="cd14066">
    <property type="entry name" value="STKc_IRAK"/>
    <property type="match status" value="1"/>
</dbReference>
<dbReference type="InterPro" id="IPR011009">
    <property type="entry name" value="Kinase-like_dom_sf"/>
</dbReference>
<dbReference type="PROSITE" id="PS00108">
    <property type="entry name" value="PROTEIN_KINASE_ST"/>
    <property type="match status" value="1"/>
</dbReference>
<dbReference type="Pfam" id="PF12819">
    <property type="entry name" value="Malectin_like"/>
    <property type="match status" value="1"/>
</dbReference>